<evidence type="ECO:0000256" key="9">
    <source>
        <dbReference type="ARBA" id="ARBA00029440"/>
    </source>
</evidence>
<dbReference type="NCBIfam" id="TIGR00768">
    <property type="entry name" value="rimK_fam"/>
    <property type="match status" value="1"/>
</dbReference>
<evidence type="ECO:0000256" key="4">
    <source>
        <dbReference type="ARBA" id="ARBA00022605"/>
    </source>
</evidence>
<dbReference type="InterPro" id="IPR054562">
    <property type="entry name" value="LysX/ArgX_preATP_grasp"/>
</dbReference>
<evidence type="ECO:0000256" key="3">
    <source>
        <dbReference type="ARBA" id="ARBA00022598"/>
    </source>
</evidence>
<reference evidence="12 13" key="1">
    <citation type="submission" date="2024-02" db="EMBL/GenBank/DDBJ databases">
        <title>Deinococcus caeni NBRC 101312.</title>
        <authorList>
            <person name="Ichikawa N."/>
            <person name="Katano-Makiyama Y."/>
            <person name="Hidaka K."/>
        </authorList>
    </citation>
    <scope>NUCLEOTIDE SEQUENCE [LARGE SCALE GENOMIC DNA]</scope>
    <source>
        <strain evidence="12 13">NBRC 101312</strain>
    </source>
</reference>
<evidence type="ECO:0000259" key="11">
    <source>
        <dbReference type="PROSITE" id="PS50975"/>
    </source>
</evidence>
<dbReference type="SUPFAM" id="SSF56059">
    <property type="entry name" value="Glutathione synthetase ATP-binding domain-like"/>
    <property type="match status" value="1"/>
</dbReference>
<dbReference type="Proteomes" id="UP001423409">
    <property type="component" value="Unassembled WGS sequence"/>
</dbReference>
<comment type="caution">
    <text evidence="12">The sequence shown here is derived from an EMBL/GenBank/DDBJ whole genome shotgun (WGS) entry which is preliminary data.</text>
</comment>
<keyword evidence="3 12" id="KW-0436">Ligase</keyword>
<dbReference type="SUPFAM" id="SSF52440">
    <property type="entry name" value="PreATP-grasp domain"/>
    <property type="match status" value="1"/>
</dbReference>
<sequence length="287" mass="31021">MADLAVLYDRIRPDEKMLFEALDDLGVPYDKVYTPQLTVTFEEQGRAAVPWKVAIERCVSQSRGHGVTRALEGFGVKVINPAHVIELCGDKLATNAALHAHGLPTPRTGVAFDGDTALNLIESMGYPVVLKPTVGSWGRMVSRLNDRAAAEAVIEHKEVLGGPQHGIFYVQELINKPGRDIRAFVVGGVCIGAIYRTSEHWITNTARGAKASNCPVTPEIAVLAVRAAAAVHGQIVAIDLVEDPAAQNEWGGLKIIEINHTMEFKNSVATTGVNIPRRMGEYAISLL</sequence>
<dbReference type="Gene3D" id="3.30.1490.20">
    <property type="entry name" value="ATP-grasp fold, A domain"/>
    <property type="match status" value="1"/>
</dbReference>
<evidence type="ECO:0000256" key="8">
    <source>
        <dbReference type="ARBA" id="ARBA00022842"/>
    </source>
</evidence>
<keyword evidence="13" id="KW-1185">Reference proteome</keyword>
<evidence type="ECO:0000256" key="5">
    <source>
        <dbReference type="ARBA" id="ARBA00022723"/>
    </source>
</evidence>
<dbReference type="InterPro" id="IPR013651">
    <property type="entry name" value="ATP-grasp_RimK-type"/>
</dbReference>
<evidence type="ECO:0000256" key="2">
    <source>
        <dbReference type="ARBA" id="ARBA00006239"/>
    </source>
</evidence>
<comment type="cofactor">
    <cofactor evidence="1">
        <name>Mg(2+)</name>
        <dbReference type="ChEBI" id="CHEBI:18420"/>
    </cofactor>
</comment>
<dbReference type="EMBL" id="BAABQU010000014">
    <property type="protein sequence ID" value="GAA5439957.1"/>
    <property type="molecule type" value="Genomic_DNA"/>
</dbReference>
<evidence type="ECO:0000256" key="7">
    <source>
        <dbReference type="ARBA" id="ARBA00022840"/>
    </source>
</evidence>
<comment type="similarity">
    <text evidence="2">Belongs to the RimK family. LysX subfamily.</text>
</comment>
<dbReference type="Pfam" id="PF08443">
    <property type="entry name" value="RimK"/>
    <property type="match status" value="1"/>
</dbReference>
<dbReference type="PANTHER" id="PTHR21621:SF0">
    <property type="entry name" value="BETA-CITRYLGLUTAMATE SYNTHASE B-RELATED"/>
    <property type="match status" value="1"/>
</dbReference>
<dbReference type="InterPro" id="IPR013815">
    <property type="entry name" value="ATP_grasp_subdomain_1"/>
</dbReference>
<dbReference type="PANTHER" id="PTHR21621">
    <property type="entry name" value="RIBOSOMAL PROTEIN S6 MODIFICATION PROTEIN"/>
    <property type="match status" value="1"/>
</dbReference>
<evidence type="ECO:0000256" key="6">
    <source>
        <dbReference type="ARBA" id="ARBA00022741"/>
    </source>
</evidence>
<evidence type="ECO:0000313" key="12">
    <source>
        <dbReference type="EMBL" id="GAA5439957.1"/>
    </source>
</evidence>
<keyword evidence="8" id="KW-0460">Magnesium</keyword>
<keyword evidence="6 10" id="KW-0547">Nucleotide-binding</keyword>
<dbReference type="InterPro" id="IPR004666">
    <property type="entry name" value="Rp_bS6_RimK/Lys_biosynth_LsyX"/>
</dbReference>
<evidence type="ECO:0000313" key="13">
    <source>
        <dbReference type="Proteomes" id="UP001423409"/>
    </source>
</evidence>
<protein>
    <submittedName>
        <fullName evidence="12">Alpha-aminoadipate--LysW ligase LysX</fullName>
    </submittedName>
</protein>
<dbReference type="Pfam" id="PF22626">
    <property type="entry name" value="LysX_preATP_grasp"/>
    <property type="match status" value="1"/>
</dbReference>
<feature type="domain" description="ATP-grasp" evidence="11">
    <location>
        <begin position="95"/>
        <end position="284"/>
    </location>
</feature>
<dbReference type="NCBIfam" id="TIGR02144">
    <property type="entry name" value="LysX_arch"/>
    <property type="match status" value="1"/>
</dbReference>
<keyword evidence="5" id="KW-0479">Metal-binding</keyword>
<dbReference type="Gene3D" id="3.30.470.20">
    <property type="entry name" value="ATP-grasp fold, B domain"/>
    <property type="match status" value="1"/>
</dbReference>
<dbReference type="InterPro" id="IPR011870">
    <property type="entry name" value="LysX_arch"/>
</dbReference>
<keyword evidence="7 10" id="KW-0067">ATP-binding</keyword>
<dbReference type="InterPro" id="IPR016185">
    <property type="entry name" value="PreATP-grasp_dom_sf"/>
</dbReference>
<name>A0ABP9UC67_9DEIO</name>
<gene>
    <name evidence="12" type="primary">lysX</name>
    <name evidence="12" type="ORF">Dcae01_01464</name>
</gene>
<dbReference type="InterPro" id="IPR011761">
    <property type="entry name" value="ATP-grasp"/>
</dbReference>
<keyword evidence="4" id="KW-0028">Amino-acid biosynthesis</keyword>
<comment type="pathway">
    <text evidence="9">Amino-acid biosynthesis.</text>
</comment>
<dbReference type="Gene3D" id="3.40.50.20">
    <property type="match status" value="1"/>
</dbReference>
<organism evidence="12 13">
    <name type="scientific">Deinococcus caeni</name>
    <dbReference type="NCBI Taxonomy" id="569127"/>
    <lineage>
        <taxon>Bacteria</taxon>
        <taxon>Thermotogati</taxon>
        <taxon>Deinococcota</taxon>
        <taxon>Deinococci</taxon>
        <taxon>Deinococcales</taxon>
        <taxon>Deinococcaceae</taxon>
        <taxon>Deinococcus</taxon>
    </lineage>
</organism>
<proteinExistence type="inferred from homology"/>
<evidence type="ECO:0000256" key="10">
    <source>
        <dbReference type="PROSITE-ProRule" id="PRU00409"/>
    </source>
</evidence>
<dbReference type="RefSeq" id="WP_345443882.1">
    <property type="nucleotide sequence ID" value="NZ_BAABQU010000014.1"/>
</dbReference>
<accession>A0ABP9UC67</accession>
<dbReference type="GO" id="GO:0016874">
    <property type="term" value="F:ligase activity"/>
    <property type="evidence" value="ECO:0007669"/>
    <property type="project" value="UniProtKB-KW"/>
</dbReference>
<evidence type="ECO:0000256" key="1">
    <source>
        <dbReference type="ARBA" id="ARBA00001946"/>
    </source>
</evidence>
<dbReference type="PROSITE" id="PS50975">
    <property type="entry name" value="ATP_GRASP"/>
    <property type="match status" value="1"/>
</dbReference>